<dbReference type="AlphaFoldDB" id="A0A5C5VK06"/>
<evidence type="ECO:0000313" key="2">
    <source>
        <dbReference type="Proteomes" id="UP000318878"/>
    </source>
</evidence>
<evidence type="ECO:0000313" key="1">
    <source>
        <dbReference type="EMBL" id="TWT38323.1"/>
    </source>
</evidence>
<organism evidence="1 2">
    <name type="scientific">Blastopirellula retiformator</name>
    <dbReference type="NCBI Taxonomy" id="2527970"/>
    <lineage>
        <taxon>Bacteria</taxon>
        <taxon>Pseudomonadati</taxon>
        <taxon>Planctomycetota</taxon>
        <taxon>Planctomycetia</taxon>
        <taxon>Pirellulales</taxon>
        <taxon>Pirellulaceae</taxon>
        <taxon>Blastopirellula</taxon>
    </lineage>
</organism>
<gene>
    <name evidence="1" type="ORF">Enr8_00150</name>
</gene>
<protein>
    <recommendedName>
        <fullName evidence="3">SpoIIAA-like protein</fullName>
    </recommendedName>
</protein>
<sequence length="139" mass="15877">MKHENFIEYMGDYLSVIVTGFDSVPRSLELWKQIVAACDKYGCYNILNQAKTVGELSTMDAFKHIEIFQQAGITAKHRIAWVAEENTKYEQLQFIETVLRNRALINGHLFCSREEAREWLLSPEQADAKASKSQDSSAT</sequence>
<evidence type="ECO:0008006" key="3">
    <source>
        <dbReference type="Google" id="ProtNLM"/>
    </source>
</evidence>
<reference evidence="1 2" key="1">
    <citation type="submission" date="2019-02" db="EMBL/GenBank/DDBJ databases">
        <title>Deep-cultivation of Planctomycetes and their phenomic and genomic characterization uncovers novel biology.</title>
        <authorList>
            <person name="Wiegand S."/>
            <person name="Jogler M."/>
            <person name="Boedeker C."/>
            <person name="Pinto D."/>
            <person name="Vollmers J."/>
            <person name="Rivas-Marin E."/>
            <person name="Kohn T."/>
            <person name="Peeters S.H."/>
            <person name="Heuer A."/>
            <person name="Rast P."/>
            <person name="Oberbeckmann S."/>
            <person name="Bunk B."/>
            <person name="Jeske O."/>
            <person name="Meyerdierks A."/>
            <person name="Storesund J.E."/>
            <person name="Kallscheuer N."/>
            <person name="Luecker S."/>
            <person name="Lage O.M."/>
            <person name="Pohl T."/>
            <person name="Merkel B.J."/>
            <person name="Hornburger P."/>
            <person name="Mueller R.-W."/>
            <person name="Bruemmer F."/>
            <person name="Labrenz M."/>
            <person name="Spormann A.M."/>
            <person name="Op Den Camp H."/>
            <person name="Overmann J."/>
            <person name="Amann R."/>
            <person name="Jetten M.S.M."/>
            <person name="Mascher T."/>
            <person name="Medema M.H."/>
            <person name="Devos D.P."/>
            <person name="Kaster A.-K."/>
            <person name="Ovreas L."/>
            <person name="Rohde M."/>
            <person name="Galperin M.Y."/>
            <person name="Jogler C."/>
        </authorList>
    </citation>
    <scope>NUCLEOTIDE SEQUENCE [LARGE SCALE GENOMIC DNA]</scope>
    <source>
        <strain evidence="1 2">Enr8</strain>
    </source>
</reference>
<name>A0A5C5VK06_9BACT</name>
<proteinExistence type="predicted"/>
<dbReference type="EMBL" id="SJPF01000001">
    <property type="protein sequence ID" value="TWT38323.1"/>
    <property type="molecule type" value="Genomic_DNA"/>
</dbReference>
<comment type="caution">
    <text evidence="1">The sequence shown here is derived from an EMBL/GenBank/DDBJ whole genome shotgun (WGS) entry which is preliminary data.</text>
</comment>
<dbReference type="OrthoDB" id="5703617at2"/>
<dbReference type="RefSeq" id="WP_146428589.1">
    <property type="nucleotide sequence ID" value="NZ_SJPF01000001.1"/>
</dbReference>
<keyword evidence="2" id="KW-1185">Reference proteome</keyword>
<accession>A0A5C5VK06</accession>
<dbReference type="Proteomes" id="UP000318878">
    <property type="component" value="Unassembled WGS sequence"/>
</dbReference>